<name>A0A182FDT8_ANOAL</name>
<feature type="compositionally biased region" description="Basic and acidic residues" evidence="1">
    <location>
        <begin position="316"/>
        <end position="331"/>
    </location>
</feature>
<keyword evidence="2" id="KW-0732">Signal</keyword>
<sequence>MSLSRARSGTVTVALCLLALVLGAPPPVHRSTDEAAASSYFYFSHSPGHSIQLGSSPLDGHTVPHLLTESARFYPVVKSIEYELDSGEEEGDEKAHQEDDESDEHDEREDQLHRQAYKVLEHGPEEIEEAIGSSYGEEHHGKKGEKGVKGYDSKHALAKGSKGSYGKEDHEHRYGQDGDRKHSYHDEGSHYHDHHAAAKRTKGGKHHGKKHHKKGSKTTGYHNVYHKDEYKKEHIFYDTADHQGQFRKYGSAHQHHSDETGKQASGGHEDRAHQDSSYKRAGSKQQGKYDEHHADHKHHHGQDEYERTGSAYGQKHGHEGAAERGYKIIHH</sequence>
<dbReference type="EnsemblMetazoa" id="AALB004679-RA">
    <property type="protein sequence ID" value="AALB004679-PA"/>
    <property type="gene ID" value="AALB004679"/>
</dbReference>
<evidence type="ECO:0000313" key="4">
    <source>
        <dbReference type="Proteomes" id="UP000069272"/>
    </source>
</evidence>
<feature type="region of interest" description="Disordered" evidence="1">
    <location>
        <begin position="132"/>
        <end position="221"/>
    </location>
</feature>
<evidence type="ECO:0000256" key="1">
    <source>
        <dbReference type="SAM" id="MobiDB-lite"/>
    </source>
</evidence>
<feature type="compositionally biased region" description="Basic and acidic residues" evidence="1">
    <location>
        <begin position="255"/>
        <end position="278"/>
    </location>
</feature>
<dbReference type="VEuPathDB" id="VectorBase:AALB20_038092"/>
<dbReference type="GeneID" id="118463949"/>
<feature type="compositionally biased region" description="Basic and acidic residues" evidence="1">
    <location>
        <begin position="136"/>
        <end position="155"/>
    </location>
</feature>
<feature type="region of interest" description="Disordered" evidence="1">
    <location>
        <begin position="85"/>
        <end position="110"/>
    </location>
</feature>
<dbReference type="Pfam" id="PF16009">
    <property type="entry name" value="DUF4779"/>
    <property type="match status" value="1"/>
</dbReference>
<dbReference type="InterPro" id="IPR031959">
    <property type="entry name" value="DUF4779"/>
</dbReference>
<dbReference type="AlphaFoldDB" id="A0A182FDT8"/>
<dbReference type="OrthoDB" id="6432502at2759"/>
<feature type="compositionally biased region" description="Acidic residues" evidence="1">
    <location>
        <begin position="85"/>
        <end position="107"/>
    </location>
</feature>
<feature type="compositionally biased region" description="Basic and acidic residues" evidence="1">
    <location>
        <begin position="165"/>
        <end position="196"/>
    </location>
</feature>
<feature type="chain" id="PRO_5043399852" evidence="2">
    <location>
        <begin position="24"/>
        <end position="331"/>
    </location>
</feature>
<dbReference type="Proteomes" id="UP000069272">
    <property type="component" value="Chromosome 3L"/>
</dbReference>
<accession>A0A182FDT8</accession>
<dbReference type="VEuPathDB" id="VectorBase:AALB004679"/>
<proteinExistence type="predicted"/>
<organism evidence="3 4">
    <name type="scientific">Anopheles albimanus</name>
    <name type="common">New world malaria mosquito</name>
    <dbReference type="NCBI Taxonomy" id="7167"/>
    <lineage>
        <taxon>Eukaryota</taxon>
        <taxon>Metazoa</taxon>
        <taxon>Ecdysozoa</taxon>
        <taxon>Arthropoda</taxon>
        <taxon>Hexapoda</taxon>
        <taxon>Insecta</taxon>
        <taxon>Pterygota</taxon>
        <taxon>Neoptera</taxon>
        <taxon>Endopterygota</taxon>
        <taxon>Diptera</taxon>
        <taxon>Nematocera</taxon>
        <taxon>Culicoidea</taxon>
        <taxon>Culicidae</taxon>
        <taxon>Anophelinae</taxon>
        <taxon>Anopheles</taxon>
    </lineage>
</organism>
<dbReference type="RefSeq" id="XP_035786819.1">
    <property type="nucleotide sequence ID" value="XM_035930926.1"/>
</dbReference>
<dbReference type="KEGG" id="aali:118463949"/>
<keyword evidence="4" id="KW-1185">Reference proteome</keyword>
<evidence type="ECO:0000256" key="2">
    <source>
        <dbReference type="SAM" id="SignalP"/>
    </source>
</evidence>
<reference evidence="3" key="2">
    <citation type="submission" date="2022-08" db="UniProtKB">
        <authorList>
            <consortium name="EnsemblMetazoa"/>
        </authorList>
    </citation>
    <scope>IDENTIFICATION</scope>
    <source>
        <strain evidence="3">STECLA/ALBI9_A</strain>
    </source>
</reference>
<evidence type="ECO:0000313" key="3">
    <source>
        <dbReference type="EnsemblMetazoa" id="AALB004679-PA"/>
    </source>
</evidence>
<feature type="compositionally biased region" description="Basic residues" evidence="1">
    <location>
        <begin position="197"/>
        <end position="216"/>
    </location>
</feature>
<feature type="signal peptide" evidence="2">
    <location>
        <begin position="1"/>
        <end position="23"/>
    </location>
</feature>
<feature type="region of interest" description="Disordered" evidence="1">
    <location>
        <begin position="247"/>
        <end position="331"/>
    </location>
</feature>
<reference evidence="3 4" key="1">
    <citation type="journal article" date="2017" name="G3 (Bethesda)">
        <title>The Physical Genome Mapping of Anopheles albimanus Corrected Scaffold Misassemblies and Identified Interarm Rearrangements in Genus Anopheles.</title>
        <authorList>
            <person name="Artemov G.N."/>
            <person name="Peery A.N."/>
            <person name="Jiang X."/>
            <person name="Tu Z."/>
            <person name="Stegniy V.N."/>
            <person name="Sharakhova M.V."/>
            <person name="Sharakhov I.V."/>
        </authorList>
    </citation>
    <scope>NUCLEOTIDE SEQUENCE [LARGE SCALE GENOMIC DNA]</scope>
    <source>
        <strain evidence="3 4">ALBI9_A</strain>
    </source>
</reference>
<protein>
    <submittedName>
        <fullName evidence="3">Uncharacterized protein</fullName>
    </submittedName>
</protein>